<protein>
    <submittedName>
        <fullName evidence="1">Uncharacterized protein</fullName>
    </submittedName>
</protein>
<proteinExistence type="predicted"/>
<name>A0ACD6ABC1_AVESA</name>
<accession>A0ACD6ABC1</accession>
<dbReference type="Proteomes" id="UP001732700">
    <property type="component" value="Chromosome 7D"/>
</dbReference>
<sequence length="107" mass="11803">MERRQERPEGRFGEAAAAMEATAAVWSLLHRLAQGCVGYLGLARLSGDYSPPATTPQQQVGTVSSDYGVQEEEEEDIRVVVQVESRSMAFQRNRKLNQGVRDGGSNY</sequence>
<evidence type="ECO:0000313" key="1">
    <source>
        <dbReference type="EnsemblPlants" id="AVESA.00010b.r2.7DG1370300.1.CDS.1"/>
    </source>
</evidence>
<reference evidence="1" key="1">
    <citation type="submission" date="2021-05" db="EMBL/GenBank/DDBJ databases">
        <authorList>
            <person name="Scholz U."/>
            <person name="Mascher M."/>
            <person name="Fiebig A."/>
        </authorList>
    </citation>
    <scope>NUCLEOTIDE SEQUENCE [LARGE SCALE GENOMIC DNA]</scope>
</reference>
<evidence type="ECO:0000313" key="2">
    <source>
        <dbReference type="Proteomes" id="UP001732700"/>
    </source>
</evidence>
<organism evidence="1 2">
    <name type="scientific">Avena sativa</name>
    <name type="common">Oat</name>
    <dbReference type="NCBI Taxonomy" id="4498"/>
    <lineage>
        <taxon>Eukaryota</taxon>
        <taxon>Viridiplantae</taxon>
        <taxon>Streptophyta</taxon>
        <taxon>Embryophyta</taxon>
        <taxon>Tracheophyta</taxon>
        <taxon>Spermatophyta</taxon>
        <taxon>Magnoliopsida</taxon>
        <taxon>Liliopsida</taxon>
        <taxon>Poales</taxon>
        <taxon>Poaceae</taxon>
        <taxon>BOP clade</taxon>
        <taxon>Pooideae</taxon>
        <taxon>Poodae</taxon>
        <taxon>Poeae</taxon>
        <taxon>Poeae Chloroplast Group 1 (Aveneae type)</taxon>
        <taxon>Aveninae</taxon>
        <taxon>Avena</taxon>
    </lineage>
</organism>
<keyword evidence="2" id="KW-1185">Reference proteome</keyword>
<reference evidence="1" key="2">
    <citation type="submission" date="2025-09" db="UniProtKB">
        <authorList>
            <consortium name="EnsemblPlants"/>
        </authorList>
    </citation>
    <scope>IDENTIFICATION</scope>
</reference>
<dbReference type="EnsemblPlants" id="AVESA.00010b.r2.7DG1370300.1">
    <property type="protein sequence ID" value="AVESA.00010b.r2.7DG1370300.1.CDS.1"/>
    <property type="gene ID" value="AVESA.00010b.r2.7DG1370300"/>
</dbReference>